<keyword evidence="1" id="KW-0430">Lectin</keyword>
<evidence type="ECO:0000259" key="5">
    <source>
        <dbReference type="PROSITE" id="PS50041"/>
    </source>
</evidence>
<dbReference type="AlphaFoldDB" id="A0ABD2NXF4"/>
<dbReference type="Gene3D" id="3.10.100.10">
    <property type="entry name" value="Mannose-Binding Protein A, subunit A"/>
    <property type="match status" value="1"/>
</dbReference>
<evidence type="ECO:0000313" key="7">
    <source>
        <dbReference type="Proteomes" id="UP001516400"/>
    </source>
</evidence>
<dbReference type="InterPro" id="IPR001304">
    <property type="entry name" value="C-type_lectin-like"/>
</dbReference>
<feature type="chain" id="PRO_5044814800" description="C-type lectin domain-containing protein" evidence="4">
    <location>
        <begin position="17"/>
        <end position="302"/>
    </location>
</feature>
<keyword evidence="7" id="KW-1185">Reference proteome</keyword>
<reference evidence="6 7" key="1">
    <citation type="journal article" date="2021" name="BMC Biol.">
        <title>Horizontally acquired antibacterial genes associated with adaptive radiation of ladybird beetles.</title>
        <authorList>
            <person name="Li H.S."/>
            <person name="Tang X.F."/>
            <person name="Huang Y.H."/>
            <person name="Xu Z.Y."/>
            <person name="Chen M.L."/>
            <person name="Du X.Y."/>
            <person name="Qiu B.Y."/>
            <person name="Chen P.T."/>
            <person name="Zhang W."/>
            <person name="Slipinski A."/>
            <person name="Escalona H.E."/>
            <person name="Waterhouse R.M."/>
            <person name="Zwick A."/>
            <person name="Pang H."/>
        </authorList>
    </citation>
    <scope>NUCLEOTIDE SEQUENCE [LARGE SCALE GENOMIC DNA]</scope>
    <source>
        <strain evidence="6">SYSU2018</strain>
    </source>
</reference>
<name>A0ABD2NXF4_9CUCU</name>
<proteinExistence type="predicted"/>
<evidence type="ECO:0000313" key="6">
    <source>
        <dbReference type="EMBL" id="KAL3282920.1"/>
    </source>
</evidence>
<feature type="compositionally biased region" description="Basic residues" evidence="3">
    <location>
        <begin position="217"/>
        <end position="231"/>
    </location>
</feature>
<dbReference type="PANTHER" id="PTHR46746:SF9">
    <property type="entry name" value="CD209 ANTIGEN-LIKE PROTEIN C-LIKE"/>
    <property type="match status" value="1"/>
</dbReference>
<dbReference type="PANTHER" id="PTHR46746">
    <property type="entry name" value="KILLER CELL LECTIN-LIKE RECEPTOR SUBFAMILY F MEMBER 2"/>
    <property type="match status" value="1"/>
</dbReference>
<dbReference type="InterPro" id="IPR051379">
    <property type="entry name" value="C-type_Lectin_Receptor_IMM"/>
</dbReference>
<dbReference type="SUPFAM" id="SSF56436">
    <property type="entry name" value="C-type lectin-like"/>
    <property type="match status" value="1"/>
</dbReference>
<dbReference type="InterPro" id="IPR016186">
    <property type="entry name" value="C-type_lectin-like/link_sf"/>
</dbReference>
<keyword evidence="2" id="KW-1015">Disulfide bond</keyword>
<gene>
    <name evidence="6" type="ORF">HHI36_006078</name>
</gene>
<evidence type="ECO:0000256" key="3">
    <source>
        <dbReference type="SAM" id="MobiDB-lite"/>
    </source>
</evidence>
<feature type="signal peptide" evidence="4">
    <location>
        <begin position="1"/>
        <end position="16"/>
    </location>
</feature>
<evidence type="ECO:0000256" key="2">
    <source>
        <dbReference type="ARBA" id="ARBA00023157"/>
    </source>
</evidence>
<dbReference type="InterPro" id="IPR016187">
    <property type="entry name" value="CTDL_fold"/>
</dbReference>
<evidence type="ECO:0000256" key="4">
    <source>
        <dbReference type="SAM" id="SignalP"/>
    </source>
</evidence>
<feature type="region of interest" description="Disordered" evidence="3">
    <location>
        <begin position="208"/>
        <end position="231"/>
    </location>
</feature>
<dbReference type="EMBL" id="JABFTP020000144">
    <property type="protein sequence ID" value="KAL3282920.1"/>
    <property type="molecule type" value="Genomic_DNA"/>
</dbReference>
<dbReference type="SMART" id="SM00034">
    <property type="entry name" value="CLECT"/>
    <property type="match status" value="1"/>
</dbReference>
<dbReference type="PROSITE" id="PS50041">
    <property type="entry name" value="C_TYPE_LECTIN_2"/>
    <property type="match status" value="1"/>
</dbReference>
<evidence type="ECO:0000256" key="1">
    <source>
        <dbReference type="ARBA" id="ARBA00022734"/>
    </source>
</evidence>
<feature type="domain" description="C-type lectin" evidence="5">
    <location>
        <begin position="40"/>
        <end position="159"/>
    </location>
</feature>
<comment type="caution">
    <text evidence="6">The sequence shown here is derived from an EMBL/GenBank/DDBJ whole genome shotgun (WGS) entry which is preliminary data.</text>
</comment>
<keyword evidence="4" id="KW-0732">Signal</keyword>
<dbReference type="Pfam" id="PF00059">
    <property type="entry name" value="Lectin_C"/>
    <property type="match status" value="1"/>
</dbReference>
<organism evidence="6 7">
    <name type="scientific">Cryptolaemus montrouzieri</name>
    <dbReference type="NCBI Taxonomy" id="559131"/>
    <lineage>
        <taxon>Eukaryota</taxon>
        <taxon>Metazoa</taxon>
        <taxon>Ecdysozoa</taxon>
        <taxon>Arthropoda</taxon>
        <taxon>Hexapoda</taxon>
        <taxon>Insecta</taxon>
        <taxon>Pterygota</taxon>
        <taxon>Neoptera</taxon>
        <taxon>Endopterygota</taxon>
        <taxon>Coleoptera</taxon>
        <taxon>Polyphaga</taxon>
        <taxon>Cucujiformia</taxon>
        <taxon>Coccinelloidea</taxon>
        <taxon>Coccinellidae</taxon>
        <taxon>Scymninae</taxon>
        <taxon>Scymnini</taxon>
        <taxon>Cryptolaemus</taxon>
    </lineage>
</organism>
<dbReference type="Proteomes" id="UP001516400">
    <property type="component" value="Unassembled WGS sequence"/>
</dbReference>
<accession>A0ABD2NXF4</accession>
<protein>
    <recommendedName>
        <fullName evidence="5">C-type lectin domain-containing protein</fullName>
    </recommendedName>
</protein>
<sequence>MKCLLILLSVLTAIAAQNAHNSDVQPTTKTYVCPRRFVRVGRRCYFFSKNSATWQDAYHQCRDRKSNIAIIKTANQDKRIRKILFRPTHAIRERWLGGMYNWKQMKWLWASTGKPLGYHGFASQNFTESQKWHCIIMDPALDYKWNTRPCIEKKPYICHTKSKVVTRTDISKNDPDRNLNEIPASNFQYQKIPANLKAYSSDLQFKTNENDVPRISPRQKRRRNNRRKKKIANTTLLLHRPKYTALDSRDIKFHSTNRTVDGNQTIPMETIKYEIYKEEPPLKNSLYPKPIIEEYSFMRQKQ</sequence>
<dbReference type="CDD" id="cd00037">
    <property type="entry name" value="CLECT"/>
    <property type="match status" value="1"/>
</dbReference>
<dbReference type="GO" id="GO:0030246">
    <property type="term" value="F:carbohydrate binding"/>
    <property type="evidence" value="ECO:0007669"/>
    <property type="project" value="UniProtKB-KW"/>
</dbReference>